<protein>
    <recommendedName>
        <fullName evidence="2">BTB domain-containing protein</fullName>
    </recommendedName>
</protein>
<dbReference type="AlphaFoldDB" id="A0A225AHL5"/>
<feature type="region of interest" description="Disordered" evidence="1">
    <location>
        <begin position="171"/>
        <end position="194"/>
    </location>
</feature>
<comment type="caution">
    <text evidence="3">The sequence shown here is derived from an EMBL/GenBank/DDBJ whole genome shotgun (WGS) entry which is preliminary data.</text>
</comment>
<dbReference type="GeneID" id="31003379"/>
<dbReference type="RefSeq" id="XP_020121053.1">
    <property type="nucleotide sequence ID" value="XM_020265945.1"/>
</dbReference>
<dbReference type="Pfam" id="PF00651">
    <property type="entry name" value="BTB"/>
    <property type="match status" value="1"/>
</dbReference>
<accession>A0A225AHL5</accession>
<evidence type="ECO:0000313" key="4">
    <source>
        <dbReference type="Proteomes" id="UP000214365"/>
    </source>
</evidence>
<dbReference type="STRING" id="1441469.A0A225AHL5"/>
<evidence type="ECO:0000259" key="2">
    <source>
        <dbReference type="PROSITE" id="PS50097"/>
    </source>
</evidence>
<gene>
    <name evidence="3" type="ORF">UA08_03624</name>
</gene>
<dbReference type="InterPro" id="IPR000210">
    <property type="entry name" value="BTB/POZ_dom"/>
</dbReference>
<dbReference type="PANTHER" id="PTHR47843">
    <property type="entry name" value="BTB DOMAIN-CONTAINING PROTEIN-RELATED"/>
    <property type="match status" value="1"/>
</dbReference>
<dbReference type="PROSITE" id="PS50097">
    <property type="entry name" value="BTB"/>
    <property type="match status" value="1"/>
</dbReference>
<dbReference type="CDD" id="cd18186">
    <property type="entry name" value="BTB_POZ_ZBTB_KLHL-like"/>
    <property type="match status" value="1"/>
</dbReference>
<evidence type="ECO:0000313" key="3">
    <source>
        <dbReference type="EMBL" id="OKL60932.1"/>
    </source>
</evidence>
<feature type="domain" description="BTB" evidence="2">
    <location>
        <begin position="55"/>
        <end position="124"/>
    </location>
</feature>
<dbReference type="SUPFAM" id="SSF54695">
    <property type="entry name" value="POZ domain"/>
    <property type="match status" value="1"/>
</dbReference>
<name>A0A225AHL5_TALAT</name>
<dbReference type="OrthoDB" id="6359816at2759"/>
<feature type="compositionally biased region" description="Acidic residues" evidence="1">
    <location>
        <begin position="175"/>
        <end position="184"/>
    </location>
</feature>
<dbReference type="InterPro" id="IPR011333">
    <property type="entry name" value="SKP1/BTB/POZ_sf"/>
</dbReference>
<dbReference type="PANTHER" id="PTHR47843:SF5">
    <property type="entry name" value="BTB_POZ DOMAIN PROTEIN"/>
    <property type="match status" value="1"/>
</dbReference>
<proteinExistence type="predicted"/>
<dbReference type="Proteomes" id="UP000214365">
    <property type="component" value="Unassembled WGS sequence"/>
</dbReference>
<keyword evidence="4" id="KW-1185">Reference proteome</keyword>
<evidence type="ECO:0000256" key="1">
    <source>
        <dbReference type="SAM" id="MobiDB-lite"/>
    </source>
</evidence>
<dbReference type="EMBL" id="LFMY01000004">
    <property type="protein sequence ID" value="OKL60932.1"/>
    <property type="molecule type" value="Genomic_DNA"/>
</dbReference>
<organism evidence="3 4">
    <name type="scientific">Talaromyces atroroseus</name>
    <dbReference type="NCBI Taxonomy" id="1441469"/>
    <lineage>
        <taxon>Eukaryota</taxon>
        <taxon>Fungi</taxon>
        <taxon>Dikarya</taxon>
        <taxon>Ascomycota</taxon>
        <taxon>Pezizomycotina</taxon>
        <taxon>Eurotiomycetes</taxon>
        <taxon>Eurotiomycetidae</taxon>
        <taxon>Eurotiales</taxon>
        <taxon>Trichocomaceae</taxon>
        <taxon>Talaromyces</taxon>
        <taxon>Talaromyces sect. Trachyspermi</taxon>
    </lineage>
</organism>
<reference evidence="3 4" key="1">
    <citation type="submission" date="2015-06" db="EMBL/GenBank/DDBJ databases">
        <title>Talaromyces atroroseus IBT 11181 draft genome.</title>
        <authorList>
            <person name="Rasmussen K.B."/>
            <person name="Rasmussen S."/>
            <person name="Petersen B."/>
            <person name="Sicheritz-Ponten T."/>
            <person name="Mortensen U.H."/>
            <person name="Thrane U."/>
        </authorList>
    </citation>
    <scope>NUCLEOTIDE SEQUENCE [LARGE SCALE GENOMIC DNA]</scope>
    <source>
        <strain evidence="3 4">IBT 11181</strain>
    </source>
</reference>
<sequence>MVPISTSNSSNLSSSHYHHRRNSIYQSRHRLALSNEGPYFFRSLVWGIYRSGEYSDFTIRVKGSVREFHVHRAVICPQSEIFEAACRGRFIEASTNSMTLTDDDPEIVQYMIKYLYTHRYDDAEDWNYGCCDNGIKRIRQHYETTTGDEEEDEFRHALPLSDSAAVITTARNDNEGEEEEEEVEEGNRSTHYAPSEPPKSLYVYAIADKYLIYPLKNLARTRFSNWAYSHWWTRGFVSAAREIFDNETGNYNELKEVVLSTIVLHADTLLCGHGCSIGSNTTTTNNNKTTSGERKENDIQKFMQDYSEVSVEVLRRTLDRSRIRQRGLEVDVADLESRVNALRVENKKIGVLQSRNHSLNKELLEIRMVVLAWKRDLKNSTAAIGGGSSSTSSGAQDRRIR</sequence>
<dbReference type="Gene3D" id="3.30.710.10">
    <property type="entry name" value="Potassium Channel Kv1.1, Chain A"/>
    <property type="match status" value="1"/>
</dbReference>
<feature type="region of interest" description="Disordered" evidence="1">
    <location>
        <begin position="382"/>
        <end position="401"/>
    </location>
</feature>